<protein>
    <submittedName>
        <fullName evidence="1">Uncharacterized protein</fullName>
    </submittedName>
</protein>
<name>A0A0A9B888_ARUDO</name>
<reference evidence="1" key="2">
    <citation type="journal article" date="2015" name="Data Brief">
        <title>Shoot transcriptome of the giant reed, Arundo donax.</title>
        <authorList>
            <person name="Barrero R.A."/>
            <person name="Guerrero F.D."/>
            <person name="Moolhuijzen P."/>
            <person name="Goolsby J.A."/>
            <person name="Tidwell J."/>
            <person name="Bellgard S.E."/>
            <person name="Bellgard M.I."/>
        </authorList>
    </citation>
    <scope>NUCLEOTIDE SEQUENCE</scope>
    <source>
        <tissue evidence="1">Shoot tissue taken approximately 20 cm above the soil surface</tissue>
    </source>
</reference>
<sequence length="33" mass="3556">MADLQSLRISAVFFLTERLVAPEEGASVTPLPP</sequence>
<dbReference type="AlphaFoldDB" id="A0A0A9B888"/>
<accession>A0A0A9B888</accession>
<evidence type="ECO:0000313" key="1">
    <source>
        <dbReference type="EMBL" id="JAD60164.1"/>
    </source>
</evidence>
<dbReference type="EMBL" id="GBRH01237731">
    <property type="protein sequence ID" value="JAD60164.1"/>
    <property type="molecule type" value="Transcribed_RNA"/>
</dbReference>
<reference evidence="1" key="1">
    <citation type="submission" date="2014-09" db="EMBL/GenBank/DDBJ databases">
        <authorList>
            <person name="Magalhaes I.L.F."/>
            <person name="Oliveira U."/>
            <person name="Santos F.R."/>
            <person name="Vidigal T.H.D.A."/>
            <person name="Brescovit A.D."/>
            <person name="Santos A.J."/>
        </authorList>
    </citation>
    <scope>NUCLEOTIDE SEQUENCE</scope>
    <source>
        <tissue evidence="1">Shoot tissue taken approximately 20 cm above the soil surface</tissue>
    </source>
</reference>
<proteinExistence type="predicted"/>
<organism evidence="1">
    <name type="scientific">Arundo donax</name>
    <name type="common">Giant reed</name>
    <name type="synonym">Donax arundinaceus</name>
    <dbReference type="NCBI Taxonomy" id="35708"/>
    <lineage>
        <taxon>Eukaryota</taxon>
        <taxon>Viridiplantae</taxon>
        <taxon>Streptophyta</taxon>
        <taxon>Embryophyta</taxon>
        <taxon>Tracheophyta</taxon>
        <taxon>Spermatophyta</taxon>
        <taxon>Magnoliopsida</taxon>
        <taxon>Liliopsida</taxon>
        <taxon>Poales</taxon>
        <taxon>Poaceae</taxon>
        <taxon>PACMAD clade</taxon>
        <taxon>Arundinoideae</taxon>
        <taxon>Arundineae</taxon>
        <taxon>Arundo</taxon>
    </lineage>
</organism>